<organism evidence="2 3">
    <name type="scientific">Flavobacterium branchiicola</name>
    <dbReference type="NCBI Taxonomy" id="1114875"/>
    <lineage>
        <taxon>Bacteria</taxon>
        <taxon>Pseudomonadati</taxon>
        <taxon>Bacteroidota</taxon>
        <taxon>Flavobacteriia</taxon>
        <taxon>Flavobacteriales</taxon>
        <taxon>Flavobacteriaceae</taxon>
        <taxon>Flavobacterium</taxon>
    </lineage>
</organism>
<reference evidence="3" key="1">
    <citation type="journal article" date="2019" name="Int. J. Syst. Evol. Microbiol.">
        <title>The Global Catalogue of Microorganisms (GCM) 10K type strain sequencing project: providing services to taxonomists for standard genome sequencing and annotation.</title>
        <authorList>
            <consortium name="The Broad Institute Genomics Platform"/>
            <consortium name="The Broad Institute Genome Sequencing Center for Infectious Disease"/>
            <person name="Wu L."/>
            <person name="Ma J."/>
        </authorList>
    </citation>
    <scope>NUCLEOTIDE SEQUENCE [LARGE SCALE GENOMIC DNA]</scope>
    <source>
        <strain evidence="3">WYCCWR 13023</strain>
    </source>
</reference>
<dbReference type="EMBL" id="JBHSGV010000005">
    <property type="protein sequence ID" value="MFC4748530.1"/>
    <property type="molecule type" value="Genomic_DNA"/>
</dbReference>
<keyword evidence="3" id="KW-1185">Reference proteome</keyword>
<proteinExistence type="predicted"/>
<protein>
    <submittedName>
        <fullName evidence="2">SymE family type I addiction module toxin</fullName>
    </submittedName>
</protein>
<dbReference type="Proteomes" id="UP001595935">
    <property type="component" value="Unassembled WGS sequence"/>
</dbReference>
<sequence length="91" mass="10480">MSHKEKAKKSKTTNASSDLKRTSEILSVRRIKTYSFHRISRSTDMYNRKPKVVPLIRLCGNWLQGAGFIVDKDLTITVMKDMIVIKPTKEI</sequence>
<comment type="caution">
    <text evidence="2">The sequence shown here is derived from an EMBL/GenBank/DDBJ whole genome shotgun (WGS) entry which is preliminary data.</text>
</comment>
<dbReference type="InterPro" id="IPR014944">
    <property type="entry name" value="Toxin_SymE-like"/>
</dbReference>
<name>A0ABV9PI77_9FLAO</name>
<dbReference type="Pfam" id="PF08845">
    <property type="entry name" value="SymE_toxin"/>
    <property type="match status" value="1"/>
</dbReference>
<evidence type="ECO:0000259" key="1">
    <source>
        <dbReference type="Pfam" id="PF08845"/>
    </source>
</evidence>
<evidence type="ECO:0000313" key="2">
    <source>
        <dbReference type="EMBL" id="MFC4748530.1"/>
    </source>
</evidence>
<feature type="domain" description="Toxin SymE-like" evidence="1">
    <location>
        <begin position="46"/>
        <end position="87"/>
    </location>
</feature>
<accession>A0ABV9PI77</accession>
<evidence type="ECO:0000313" key="3">
    <source>
        <dbReference type="Proteomes" id="UP001595935"/>
    </source>
</evidence>
<gene>
    <name evidence="2" type="ORF">ACFO5S_13815</name>
</gene>
<dbReference type="RefSeq" id="WP_213258511.1">
    <property type="nucleotide sequence ID" value="NZ_JAGYWA010000005.1"/>
</dbReference>